<dbReference type="InterPro" id="IPR012674">
    <property type="entry name" value="Calycin"/>
</dbReference>
<accession>A0ABQ3AZY7</accession>
<feature type="domain" description="Cytosolic fatty-acid binding proteins" evidence="1">
    <location>
        <begin position="5"/>
        <end position="22"/>
    </location>
</feature>
<dbReference type="Proteomes" id="UP000600946">
    <property type="component" value="Unassembled WGS sequence"/>
</dbReference>
<sequence length="131" mass="14447">MGFAGTYEMTRGDNYEEFLKEIGVGLATRKIAAASRPTVEIQQDGDNLKLKTTTTLKTIELVFTLGIEFTEETEDGRKAQTLITADGDKLIQVRKLEGLTATTTRTFSDDGLDATFQSGNVVSRRSYKRTA</sequence>
<dbReference type="PANTHER" id="PTHR11955">
    <property type="entry name" value="FATTY ACID BINDING PROTEIN"/>
    <property type="match status" value="1"/>
</dbReference>
<dbReference type="SUPFAM" id="SSF50814">
    <property type="entry name" value="Lipocalins"/>
    <property type="match status" value="1"/>
</dbReference>
<reference evidence="3" key="1">
    <citation type="journal article" date="2019" name="Int. J. Syst. Evol. Microbiol.">
        <title>The Global Catalogue of Microorganisms (GCM) 10K type strain sequencing project: providing services to taxonomists for standard genome sequencing and annotation.</title>
        <authorList>
            <consortium name="The Broad Institute Genomics Platform"/>
            <consortium name="The Broad Institute Genome Sequencing Center for Infectious Disease"/>
            <person name="Wu L."/>
            <person name="Ma J."/>
        </authorList>
    </citation>
    <scope>NUCLEOTIDE SEQUENCE [LARGE SCALE GENOMIC DNA]</scope>
    <source>
        <strain evidence="3">JCM 4594</strain>
    </source>
</reference>
<evidence type="ECO:0000259" key="1">
    <source>
        <dbReference type="PROSITE" id="PS00214"/>
    </source>
</evidence>
<evidence type="ECO:0000313" key="3">
    <source>
        <dbReference type="Proteomes" id="UP000600946"/>
    </source>
</evidence>
<dbReference type="PRINTS" id="PR00178">
    <property type="entry name" value="FATTYACIDBP"/>
</dbReference>
<organism evidence="2 3">
    <name type="scientific">Streptomyces xanthochromogenes</name>
    <dbReference type="NCBI Taxonomy" id="67384"/>
    <lineage>
        <taxon>Bacteria</taxon>
        <taxon>Bacillati</taxon>
        <taxon>Actinomycetota</taxon>
        <taxon>Actinomycetes</taxon>
        <taxon>Kitasatosporales</taxon>
        <taxon>Streptomycetaceae</taxon>
        <taxon>Streptomyces</taxon>
    </lineage>
</organism>
<keyword evidence="3" id="KW-1185">Reference proteome</keyword>
<dbReference type="InterPro" id="IPR031259">
    <property type="entry name" value="ILBP"/>
</dbReference>
<name>A0ABQ3AZY7_9ACTN</name>
<dbReference type="Pfam" id="PF00061">
    <property type="entry name" value="Lipocalin"/>
    <property type="match status" value="1"/>
</dbReference>
<comment type="caution">
    <text evidence="2">The sequence shown here is derived from an EMBL/GenBank/DDBJ whole genome shotgun (WGS) entry which is preliminary data.</text>
</comment>
<dbReference type="RefSeq" id="WP_190029642.1">
    <property type="nucleotide sequence ID" value="NZ_BMUU01000029.1"/>
</dbReference>
<dbReference type="InterPro" id="IPR000463">
    <property type="entry name" value="Fatty_acid-bd"/>
</dbReference>
<dbReference type="GeneID" id="96295600"/>
<dbReference type="CDD" id="cd00742">
    <property type="entry name" value="FABP"/>
    <property type="match status" value="1"/>
</dbReference>
<dbReference type="PROSITE" id="PS00214">
    <property type="entry name" value="FABP"/>
    <property type="match status" value="1"/>
</dbReference>
<evidence type="ECO:0000313" key="2">
    <source>
        <dbReference type="EMBL" id="GGY72030.1"/>
    </source>
</evidence>
<dbReference type="Gene3D" id="2.40.128.20">
    <property type="match status" value="1"/>
</dbReference>
<proteinExistence type="predicted"/>
<dbReference type="EMBL" id="BMUU01000029">
    <property type="protein sequence ID" value="GGY72030.1"/>
    <property type="molecule type" value="Genomic_DNA"/>
</dbReference>
<protein>
    <recommendedName>
        <fullName evidence="1">Cytosolic fatty-acid binding proteins domain-containing protein</fullName>
    </recommendedName>
</protein>
<gene>
    <name evidence="2" type="ORF">GCM10010326_77830</name>
</gene>
<dbReference type="InterPro" id="IPR000566">
    <property type="entry name" value="Lipocln_cytosolic_FA-bd_dom"/>
</dbReference>